<feature type="transmembrane region" description="Helical" evidence="6">
    <location>
        <begin position="241"/>
        <end position="263"/>
    </location>
</feature>
<feature type="transmembrane region" description="Helical" evidence="6">
    <location>
        <begin position="377"/>
        <end position="401"/>
    </location>
</feature>
<protein>
    <submittedName>
        <fullName evidence="8">ABC transporter permease</fullName>
    </submittedName>
</protein>
<proteinExistence type="predicted"/>
<evidence type="ECO:0000313" key="8">
    <source>
        <dbReference type="EMBL" id="MCA9728427.1"/>
    </source>
</evidence>
<dbReference type="InterPro" id="IPR051449">
    <property type="entry name" value="ABC-2_transporter_component"/>
</dbReference>
<keyword evidence="4 6" id="KW-1133">Transmembrane helix</keyword>
<evidence type="ECO:0000256" key="1">
    <source>
        <dbReference type="ARBA" id="ARBA00004651"/>
    </source>
</evidence>
<evidence type="ECO:0000313" key="9">
    <source>
        <dbReference type="Proteomes" id="UP000697710"/>
    </source>
</evidence>
<dbReference type="InterPro" id="IPR013525">
    <property type="entry name" value="ABC2_TM"/>
</dbReference>
<evidence type="ECO:0000256" key="4">
    <source>
        <dbReference type="ARBA" id="ARBA00022989"/>
    </source>
</evidence>
<comment type="caution">
    <text evidence="8">The sequence shown here is derived from an EMBL/GenBank/DDBJ whole genome shotgun (WGS) entry which is preliminary data.</text>
</comment>
<dbReference type="Proteomes" id="UP000697710">
    <property type="component" value="Unassembled WGS sequence"/>
</dbReference>
<accession>A0A956RQH9</accession>
<feature type="transmembrane region" description="Helical" evidence="6">
    <location>
        <begin position="21"/>
        <end position="45"/>
    </location>
</feature>
<feature type="domain" description="ABC-2 type transporter transmembrane" evidence="7">
    <location>
        <begin position="19"/>
        <end position="398"/>
    </location>
</feature>
<evidence type="ECO:0000256" key="5">
    <source>
        <dbReference type="ARBA" id="ARBA00023136"/>
    </source>
</evidence>
<keyword evidence="5 6" id="KW-0472">Membrane</keyword>
<comment type="subcellular location">
    <subcellularLocation>
        <location evidence="1">Cell membrane</location>
        <topology evidence="1">Multi-pass membrane protein</topology>
    </subcellularLocation>
</comment>
<dbReference type="GO" id="GO:0005886">
    <property type="term" value="C:plasma membrane"/>
    <property type="evidence" value="ECO:0007669"/>
    <property type="project" value="UniProtKB-SubCell"/>
</dbReference>
<evidence type="ECO:0000256" key="2">
    <source>
        <dbReference type="ARBA" id="ARBA00022475"/>
    </source>
</evidence>
<organism evidence="8 9">
    <name type="scientific">Eiseniibacteriota bacterium</name>
    <dbReference type="NCBI Taxonomy" id="2212470"/>
    <lineage>
        <taxon>Bacteria</taxon>
        <taxon>Candidatus Eiseniibacteriota</taxon>
    </lineage>
</organism>
<feature type="transmembrane region" description="Helical" evidence="6">
    <location>
        <begin position="191"/>
        <end position="212"/>
    </location>
</feature>
<feature type="transmembrane region" description="Helical" evidence="6">
    <location>
        <begin position="350"/>
        <end position="371"/>
    </location>
</feature>
<dbReference type="PANTHER" id="PTHR30294:SF29">
    <property type="entry name" value="MULTIDRUG ABC TRANSPORTER PERMEASE YBHS-RELATED"/>
    <property type="match status" value="1"/>
</dbReference>
<gene>
    <name evidence="8" type="ORF">KC729_12135</name>
</gene>
<dbReference type="GO" id="GO:0140359">
    <property type="term" value="F:ABC-type transporter activity"/>
    <property type="evidence" value="ECO:0007669"/>
    <property type="project" value="InterPro"/>
</dbReference>
<sequence>MSKLWIVLCQEYLNRVRTRGFVIGTLLFPLLMILLMVLPAVLMNVDVEKPARYVVVDSTGVLFAPLAAALADTNEAGARLFQLEPAASGMSDPVQELTADVAADRIGGFFVLGRDLLEGNSQAAFYAKNVADEERNMRLRRTLDQLVRETRIEQSDLAPDQVREIMRPTGLHTFRVKGEGETTADEGHTFFLAYVFGFLFYFSMFAFGAMTLRTTLEEKTQRSAELMVSTVRPFQLMGGKVLGVAGVALTQMAIWFLAGALILTQGSGLPGGLSTVMAQIQQAAPSPFMIVSFFVFFILGFLLYSGIYVAVGAMVATETEAQQLQLPATMPILISFMMMFLAIRDPNGTVTTVLSLIPLFAPILMMVRITVLTPPAWQILLCVALLIASVAGSMWLSARIFRVGLLMYGKRPDLPELLKWVRYG</sequence>
<dbReference type="AlphaFoldDB" id="A0A956RQH9"/>
<feature type="transmembrane region" description="Helical" evidence="6">
    <location>
        <begin position="324"/>
        <end position="343"/>
    </location>
</feature>
<name>A0A956RQH9_UNCEI</name>
<feature type="transmembrane region" description="Helical" evidence="6">
    <location>
        <begin position="284"/>
        <end position="304"/>
    </location>
</feature>
<reference evidence="8" key="1">
    <citation type="submission" date="2020-04" db="EMBL/GenBank/DDBJ databases">
        <authorList>
            <person name="Zhang T."/>
        </authorList>
    </citation>
    <scope>NUCLEOTIDE SEQUENCE</scope>
    <source>
        <strain evidence="8">HKST-UBA01</strain>
    </source>
</reference>
<evidence type="ECO:0000256" key="6">
    <source>
        <dbReference type="SAM" id="Phobius"/>
    </source>
</evidence>
<reference evidence="8" key="2">
    <citation type="journal article" date="2021" name="Microbiome">
        <title>Successional dynamics and alternative stable states in a saline activated sludge microbial community over 9 years.</title>
        <authorList>
            <person name="Wang Y."/>
            <person name="Ye J."/>
            <person name="Ju F."/>
            <person name="Liu L."/>
            <person name="Boyd J.A."/>
            <person name="Deng Y."/>
            <person name="Parks D.H."/>
            <person name="Jiang X."/>
            <person name="Yin X."/>
            <person name="Woodcroft B.J."/>
            <person name="Tyson G.W."/>
            <person name="Hugenholtz P."/>
            <person name="Polz M.F."/>
            <person name="Zhang T."/>
        </authorList>
    </citation>
    <scope>NUCLEOTIDE SEQUENCE</scope>
    <source>
        <strain evidence="8">HKST-UBA01</strain>
    </source>
</reference>
<evidence type="ECO:0000256" key="3">
    <source>
        <dbReference type="ARBA" id="ARBA00022692"/>
    </source>
</evidence>
<dbReference type="Pfam" id="PF12698">
    <property type="entry name" value="ABC2_membrane_3"/>
    <property type="match status" value="1"/>
</dbReference>
<dbReference type="PANTHER" id="PTHR30294">
    <property type="entry name" value="MEMBRANE COMPONENT OF ABC TRANSPORTER YHHJ-RELATED"/>
    <property type="match status" value="1"/>
</dbReference>
<dbReference type="EMBL" id="JAGQHR010000380">
    <property type="protein sequence ID" value="MCA9728427.1"/>
    <property type="molecule type" value="Genomic_DNA"/>
</dbReference>
<keyword evidence="3 6" id="KW-0812">Transmembrane</keyword>
<evidence type="ECO:0000259" key="7">
    <source>
        <dbReference type="Pfam" id="PF12698"/>
    </source>
</evidence>
<keyword evidence="2" id="KW-1003">Cell membrane</keyword>